<dbReference type="Gene3D" id="3.30.70.1170">
    <property type="entry name" value="Sun protein, domain 3"/>
    <property type="match status" value="1"/>
</dbReference>
<dbReference type="InterPro" id="IPR049560">
    <property type="entry name" value="MeTrfase_RsmB-F_NOP2_cat"/>
</dbReference>
<dbReference type="InterPro" id="IPR054728">
    <property type="entry name" value="RsmB-like_ferredoxin"/>
</dbReference>
<feature type="binding site" evidence="5">
    <location>
        <position position="366"/>
    </location>
    <ligand>
        <name>S-adenosyl-L-methionine</name>
        <dbReference type="ChEBI" id="CHEBI:59789"/>
    </ligand>
</feature>
<dbReference type="NCBIfam" id="NF008149">
    <property type="entry name" value="PRK10901.1"/>
    <property type="match status" value="1"/>
</dbReference>
<name>A0A2X1VLE0_9BURK</name>
<comment type="similarity">
    <text evidence="5">Belongs to the class I-like SAM-binding methyltransferase superfamily. RsmB/NOP family.</text>
</comment>
<feature type="active site" description="Nucleophile" evidence="5">
    <location>
        <position position="419"/>
    </location>
</feature>
<dbReference type="InterPro" id="IPR001678">
    <property type="entry name" value="MeTrfase_RsmB-F_NOP2_dom"/>
</dbReference>
<evidence type="ECO:0000313" key="8">
    <source>
        <dbReference type="Proteomes" id="UP000250242"/>
    </source>
</evidence>
<evidence type="ECO:0000256" key="5">
    <source>
        <dbReference type="PROSITE-ProRule" id="PRU01023"/>
    </source>
</evidence>
<evidence type="ECO:0000256" key="4">
    <source>
        <dbReference type="ARBA" id="ARBA00022884"/>
    </source>
</evidence>
<feature type="binding site" evidence="5">
    <location>
        <position position="347"/>
    </location>
    <ligand>
        <name>S-adenosyl-L-methionine</name>
        <dbReference type="ChEBI" id="CHEBI:59789"/>
    </ligand>
</feature>
<dbReference type="InterPro" id="IPR029063">
    <property type="entry name" value="SAM-dependent_MTases_sf"/>
</dbReference>
<dbReference type="PRINTS" id="PR02008">
    <property type="entry name" value="RCMTFAMILY"/>
</dbReference>
<dbReference type="GO" id="GO:0001510">
    <property type="term" value="P:RNA methylation"/>
    <property type="evidence" value="ECO:0007669"/>
    <property type="project" value="InterPro"/>
</dbReference>
<evidence type="ECO:0000256" key="3">
    <source>
        <dbReference type="ARBA" id="ARBA00022691"/>
    </source>
</evidence>
<evidence type="ECO:0000256" key="1">
    <source>
        <dbReference type="ARBA" id="ARBA00022603"/>
    </source>
</evidence>
<dbReference type="PROSITE" id="PS51686">
    <property type="entry name" value="SAM_MT_RSMB_NOP"/>
    <property type="match status" value="1"/>
</dbReference>
<protein>
    <submittedName>
        <fullName evidence="7">Ribosomal RNA small subunit methyltransferase B</fullName>
        <ecNumber evidence="7">2.1.1.176</ecNumber>
    </submittedName>
</protein>
<dbReference type="PANTHER" id="PTHR22807:SF61">
    <property type="entry name" value="NOL1_NOP2_SUN FAMILY PROTEIN _ ANTITERMINATION NUSB DOMAIN-CONTAINING PROTEIN"/>
    <property type="match status" value="1"/>
</dbReference>
<evidence type="ECO:0000256" key="2">
    <source>
        <dbReference type="ARBA" id="ARBA00022679"/>
    </source>
</evidence>
<dbReference type="AlphaFoldDB" id="A0A2X1VLE0"/>
<reference evidence="7 8" key="1">
    <citation type="submission" date="2018-06" db="EMBL/GenBank/DDBJ databases">
        <authorList>
            <consortium name="Pathogen Informatics"/>
            <person name="Doyle S."/>
        </authorList>
    </citation>
    <scope>NUCLEOTIDE SEQUENCE [LARGE SCALE GENOMIC DNA]</scope>
    <source>
        <strain evidence="7 8">NCTC11009</strain>
    </source>
</reference>
<proteinExistence type="inferred from homology"/>
<feature type="binding site" evidence="5">
    <location>
        <begin position="288"/>
        <end position="294"/>
    </location>
    <ligand>
        <name>S-adenosyl-L-methionine</name>
        <dbReference type="ChEBI" id="CHEBI:59789"/>
    </ligand>
</feature>
<organism evidence="7 8">
    <name type="scientific">Oligella urethralis</name>
    <dbReference type="NCBI Taxonomy" id="90245"/>
    <lineage>
        <taxon>Bacteria</taxon>
        <taxon>Pseudomonadati</taxon>
        <taxon>Pseudomonadota</taxon>
        <taxon>Betaproteobacteria</taxon>
        <taxon>Burkholderiales</taxon>
        <taxon>Alcaligenaceae</taxon>
        <taxon>Oligella</taxon>
    </lineage>
</organism>
<keyword evidence="3 5" id="KW-0949">S-adenosyl-L-methionine</keyword>
<dbReference type="EC" id="2.1.1.176" evidence="7"/>
<dbReference type="Proteomes" id="UP000250242">
    <property type="component" value="Unassembled WGS sequence"/>
</dbReference>
<gene>
    <name evidence="7" type="primary">rsmB_2</name>
    <name evidence="7" type="ORF">NCTC11009_02553</name>
</gene>
<dbReference type="SUPFAM" id="SSF48013">
    <property type="entry name" value="NusB-like"/>
    <property type="match status" value="1"/>
</dbReference>
<comment type="caution">
    <text evidence="5">Lacks conserved residue(s) required for the propagation of feature annotation.</text>
</comment>
<keyword evidence="2 5" id="KW-0808">Transferase</keyword>
<dbReference type="InterPro" id="IPR023267">
    <property type="entry name" value="RCMT"/>
</dbReference>
<feature type="domain" description="SAM-dependent MTase RsmB/NOP-type" evidence="6">
    <location>
        <begin position="200"/>
        <end position="472"/>
    </location>
</feature>
<accession>A0A2X1VLE0</accession>
<sequence length="473" mass="52725">MTDEADFSILQSKLEAEFLTPLTMLQIPLSELLAETTTIIHQVMQGQSLSRLLPAMDERHRAGVQALSFFALRHWHRGLALSEQLLSKKAPNPLFKSLLALSLTLLSAEDFAELAQDEPQASDYPVYEAFTLVNQAVKAATLHRKTAPFKGLLNACLRRYQRESASLVAQVMQQVEVRYNFPAWWIDALAKAYPQDYAALLQAANQPAALCLRVNRRQVSLAQFQAKLAAAGIRTKQLDEDALMLEQAIPVPQIPGYAEGHFSVQDLAAQQAIKMLPLKDGMRVLDACAAPGGKTAHMLEHYDLDMSILDVDARRLAQVHENLARLKLLKADHADNPHYQIRTVAADAAALDRWYDGKPFDVIMADVPCTAAGIVRRHPDIKWLRRPEDVHKTAALQRRIVSALWSTLKAGGHLLYITCSIFPEEGELQATYLEKQLPGAQRLPALGQLLALPDEHGIVKHDGFFYALFRKSD</sequence>
<dbReference type="GO" id="GO:0003723">
    <property type="term" value="F:RNA binding"/>
    <property type="evidence" value="ECO:0007669"/>
    <property type="project" value="UniProtKB-UniRule"/>
</dbReference>
<keyword evidence="4 5" id="KW-0694">RNA-binding</keyword>
<evidence type="ECO:0000259" key="6">
    <source>
        <dbReference type="PROSITE" id="PS51686"/>
    </source>
</evidence>
<dbReference type="SUPFAM" id="SSF53335">
    <property type="entry name" value="S-adenosyl-L-methionine-dependent methyltransferases"/>
    <property type="match status" value="1"/>
</dbReference>
<dbReference type="GO" id="GO:0008173">
    <property type="term" value="F:RNA methyltransferase activity"/>
    <property type="evidence" value="ECO:0007669"/>
    <property type="project" value="InterPro"/>
</dbReference>
<dbReference type="EMBL" id="UATH01000001">
    <property type="protein sequence ID" value="SPY09290.1"/>
    <property type="molecule type" value="Genomic_DNA"/>
</dbReference>
<dbReference type="CDD" id="cd02440">
    <property type="entry name" value="AdoMet_MTases"/>
    <property type="match status" value="1"/>
</dbReference>
<evidence type="ECO:0000313" key="7">
    <source>
        <dbReference type="EMBL" id="SPY09290.1"/>
    </source>
</evidence>
<dbReference type="InterPro" id="IPR035926">
    <property type="entry name" value="NusB-like_sf"/>
</dbReference>
<dbReference type="Gene3D" id="3.40.50.150">
    <property type="entry name" value="Vaccinia Virus protein VP39"/>
    <property type="match status" value="1"/>
</dbReference>
<keyword evidence="1 5" id="KW-0489">Methyltransferase</keyword>
<dbReference type="Pfam" id="PF01189">
    <property type="entry name" value="Methyltr_RsmB-F"/>
    <property type="match status" value="1"/>
</dbReference>
<dbReference type="Gene3D" id="1.10.940.10">
    <property type="entry name" value="NusB-like"/>
    <property type="match status" value="1"/>
</dbReference>
<dbReference type="RefSeq" id="WP_113063006.1">
    <property type="nucleotide sequence ID" value="NZ_UATH01000001.1"/>
</dbReference>
<dbReference type="Pfam" id="PF22458">
    <property type="entry name" value="RsmF-B_ferredox"/>
    <property type="match status" value="1"/>
</dbReference>
<dbReference type="PANTHER" id="PTHR22807">
    <property type="entry name" value="NOP2 YEAST -RELATED NOL1/NOP2/FMU SUN DOMAIN-CONTAINING"/>
    <property type="match status" value="1"/>
</dbReference>